<dbReference type="SUPFAM" id="SSF53167">
    <property type="entry name" value="Purine and uridine phosphorylases"/>
    <property type="match status" value="1"/>
</dbReference>
<dbReference type="OrthoDB" id="1577640at2759"/>
<dbReference type="AlphaFoldDB" id="A0A2T7PLG5"/>
<dbReference type="EMBL" id="PZQS01000003">
    <property type="protein sequence ID" value="PVD34273.1"/>
    <property type="molecule type" value="Genomic_DNA"/>
</dbReference>
<dbReference type="STRING" id="400727.A0A2T7PLG5"/>
<dbReference type="GO" id="GO:0003824">
    <property type="term" value="F:catalytic activity"/>
    <property type="evidence" value="ECO:0007669"/>
    <property type="project" value="InterPro"/>
</dbReference>
<dbReference type="GO" id="GO:0009116">
    <property type="term" value="P:nucleoside metabolic process"/>
    <property type="evidence" value="ECO:0007669"/>
    <property type="project" value="InterPro"/>
</dbReference>
<sequence length="836" mass="94144">MKVHTKEACDDHSSPDNVSHEVDGSRHSDAIELQQCTNPVFKLWYAYSTTTSMRRRVAHQGSARSLLTITSELVSLDIELCTVASEVRKVVLTASKRNGHAVMRLERKRRDQISMTEVHHVAGGPYKGILINKAAEDMGSVEPPEARLEFMTYLNRRDPTTDTIKDQWILRFWFRGSADGLTKKKAFTEYFQELVNPKGLPKNYIGFVKRALVLLQKSRLIKRVELEVQERDGLFPEDEMSHIKSFVSVFTPDSYTYQFVPEVPVNNKTSLTFKVKAAGEAYLSLSAVYGDVARKTFEIVFGADENTKSLIRDGSLGPVKAEAATVNLLSPTEFRFFWISWDNNVVEVGRGAKYGQQQFLKWRYHPTASSTSTVWPSPLLLLAVANGSLLNPCDNSLDKLSFPCLCLPCTVEKDFHKEVKRAKLKLSLLWMAKKQRMLQLLEDAYPDPLPAAYIFKKSVVNQTDNFTAVIMLKDLEKKGLVKEVEQNIWIRMQTGEELHVHNVQLVKEIPPLPPGEQPSIGIITALFEEKLAVDAMIDNKRTFVKYKTEGESQVYTMGTIGTQRVVSTKLSRKGQGENADIASENTVTRLLGTFSKIQHVFLVGVGGAVPHYSDHTKHVRLGDVVVSVPQDSTGAQYIYCSKVEKIPKAVGYSYMTRSWGSRDQTLLSIVKSIKQQVETRLYDDRPWDQFVEQGKDTLKGHESSFHRPPIGRDKLFYTNPDGSVVQCEHPRPRPRSMYGGGGAYREGQVNVRFGLVGSGKIVARADDLRRDFAQLNNVKAFDLEYFPVVESLEGNGNDSFMVIRGCCDYHDGTKKEWRPYAALAAAAVMKCIIVKM</sequence>
<dbReference type="Gene3D" id="3.40.50.1580">
    <property type="entry name" value="Nucleoside phosphorylase domain"/>
    <property type="match status" value="1"/>
</dbReference>
<dbReference type="Pfam" id="PF12248">
    <property type="entry name" value="Methyltransf_FA"/>
    <property type="match status" value="1"/>
</dbReference>
<evidence type="ECO:0000313" key="4">
    <source>
        <dbReference type="Proteomes" id="UP000245119"/>
    </source>
</evidence>
<keyword evidence="4" id="KW-1185">Reference proteome</keyword>
<feature type="domain" description="Farnesoic acid O-methyl transferase" evidence="2">
    <location>
        <begin position="253"/>
        <end position="364"/>
    </location>
</feature>
<evidence type="ECO:0000313" key="3">
    <source>
        <dbReference type="EMBL" id="PVD34273.1"/>
    </source>
</evidence>
<feature type="region of interest" description="Disordered" evidence="1">
    <location>
        <begin position="1"/>
        <end position="26"/>
    </location>
</feature>
<gene>
    <name evidence="3" type="ORF">C0Q70_05542</name>
</gene>
<organism evidence="3 4">
    <name type="scientific">Pomacea canaliculata</name>
    <name type="common">Golden apple snail</name>
    <dbReference type="NCBI Taxonomy" id="400727"/>
    <lineage>
        <taxon>Eukaryota</taxon>
        <taxon>Metazoa</taxon>
        <taxon>Spiralia</taxon>
        <taxon>Lophotrochozoa</taxon>
        <taxon>Mollusca</taxon>
        <taxon>Gastropoda</taxon>
        <taxon>Caenogastropoda</taxon>
        <taxon>Architaenioglossa</taxon>
        <taxon>Ampullarioidea</taxon>
        <taxon>Ampullariidae</taxon>
        <taxon>Pomacea</taxon>
    </lineage>
</organism>
<accession>A0A2T7PLG5</accession>
<reference evidence="3 4" key="1">
    <citation type="submission" date="2018-04" db="EMBL/GenBank/DDBJ databases">
        <title>The genome of golden apple snail Pomacea canaliculata provides insight into stress tolerance and invasive adaptation.</title>
        <authorList>
            <person name="Liu C."/>
            <person name="Liu B."/>
            <person name="Ren Y."/>
            <person name="Zhang Y."/>
            <person name="Wang H."/>
            <person name="Li S."/>
            <person name="Jiang F."/>
            <person name="Yin L."/>
            <person name="Zhang G."/>
            <person name="Qian W."/>
            <person name="Fan W."/>
        </authorList>
    </citation>
    <scope>NUCLEOTIDE SEQUENCE [LARGE SCALE GENOMIC DNA]</scope>
    <source>
        <strain evidence="3">SZHN2017</strain>
        <tissue evidence="3">Muscle</tissue>
    </source>
</reference>
<name>A0A2T7PLG5_POMCA</name>
<proteinExistence type="predicted"/>
<evidence type="ECO:0000259" key="2">
    <source>
        <dbReference type="Pfam" id="PF12248"/>
    </source>
</evidence>
<protein>
    <recommendedName>
        <fullName evidence="2">Farnesoic acid O-methyl transferase domain-containing protein</fullName>
    </recommendedName>
</protein>
<dbReference type="InterPro" id="IPR035994">
    <property type="entry name" value="Nucleoside_phosphorylase_sf"/>
</dbReference>
<dbReference type="PANTHER" id="PTHR47705:SF1">
    <property type="entry name" value="PNP_UDP_1 DOMAIN-CONTAINING PROTEIN"/>
    <property type="match status" value="1"/>
</dbReference>
<comment type="caution">
    <text evidence="3">The sequence shown here is derived from an EMBL/GenBank/DDBJ whole genome shotgun (WGS) entry which is preliminary data.</text>
</comment>
<dbReference type="PANTHER" id="PTHR47705">
    <property type="entry name" value="AGAP000321-PA"/>
    <property type="match status" value="1"/>
</dbReference>
<dbReference type="Proteomes" id="UP000245119">
    <property type="component" value="Linkage Group LG3"/>
</dbReference>
<dbReference type="InterPro" id="IPR022041">
    <property type="entry name" value="Methyltransf_FA"/>
</dbReference>
<evidence type="ECO:0000256" key="1">
    <source>
        <dbReference type="SAM" id="MobiDB-lite"/>
    </source>
</evidence>